<dbReference type="Pfam" id="PF21699">
    <property type="entry name" value="TM1266-like"/>
    <property type="match status" value="1"/>
</dbReference>
<dbReference type="RefSeq" id="WP_303885426.1">
    <property type="nucleotide sequence ID" value="NZ_JAGZCC010000001.1"/>
</dbReference>
<dbReference type="EMBL" id="JAGZCC010000001">
    <property type="protein sequence ID" value="MBS5587188.1"/>
    <property type="molecule type" value="Genomic_DNA"/>
</dbReference>
<dbReference type="InterPro" id="IPR023860">
    <property type="entry name" value="FeFe-hyd_TM1266"/>
</dbReference>
<evidence type="ECO:0000313" key="1">
    <source>
        <dbReference type="EMBL" id="MBS5587188.1"/>
    </source>
</evidence>
<dbReference type="InterPro" id="IPR027271">
    <property type="entry name" value="Acetolactate_synth/TF_NikR_C"/>
</dbReference>
<name>A0A943EGE8_9FIRM</name>
<comment type="caution">
    <text evidence="1">The sequence shown here is derived from an EMBL/GenBank/DDBJ whole genome shotgun (WGS) entry which is preliminary data.</text>
</comment>
<dbReference type="InterPro" id="IPR045865">
    <property type="entry name" value="ACT-like_dom_sf"/>
</dbReference>
<dbReference type="Proteomes" id="UP000751224">
    <property type="component" value="Unassembled WGS sequence"/>
</dbReference>
<dbReference type="Gene3D" id="3.30.70.1150">
    <property type="entry name" value="ACT-like. Chain A, domain 2"/>
    <property type="match status" value="1"/>
</dbReference>
<dbReference type="SUPFAM" id="SSF55021">
    <property type="entry name" value="ACT-like"/>
    <property type="match status" value="1"/>
</dbReference>
<gene>
    <name evidence="1" type="ORF">KHX14_00005</name>
</gene>
<evidence type="ECO:0000313" key="2">
    <source>
        <dbReference type="Proteomes" id="UP000751224"/>
    </source>
</evidence>
<proteinExistence type="predicted"/>
<accession>A0A943EGE8</accession>
<dbReference type="AlphaFoldDB" id="A0A943EGE8"/>
<dbReference type="NCBIfam" id="TIGR03959">
    <property type="entry name" value="hyd_TM1266"/>
    <property type="match status" value="1"/>
</dbReference>
<protein>
    <submittedName>
        <fullName evidence="1">Iron-only hydrogenase system regulator</fullName>
    </submittedName>
</protein>
<reference evidence="1" key="1">
    <citation type="submission" date="2021-02" db="EMBL/GenBank/DDBJ databases">
        <title>Infant gut strain persistence is associated with maternal origin, phylogeny, and functional potential including surface adhesion and iron acquisition.</title>
        <authorList>
            <person name="Lou Y.C."/>
        </authorList>
    </citation>
    <scope>NUCLEOTIDE SEQUENCE</scope>
    <source>
        <strain evidence="1">L3_108_000G1_dasL3_108_000G1_metabat.metabat.11</strain>
    </source>
</reference>
<organism evidence="1 2">
    <name type="scientific">Thomasclavelia spiroformis</name>
    <dbReference type="NCBI Taxonomy" id="29348"/>
    <lineage>
        <taxon>Bacteria</taxon>
        <taxon>Bacillati</taxon>
        <taxon>Bacillota</taxon>
        <taxon>Erysipelotrichia</taxon>
        <taxon>Erysipelotrichales</taxon>
        <taxon>Coprobacillaceae</taxon>
        <taxon>Thomasclavelia</taxon>
    </lineage>
</organism>
<sequence>MKSRLAIIGIFVYEIVNVEKINNLLHEYNQYIIGRMGVPYKDKQVSVISIIVDGPNDIIGALSGKLGMVEGVSVKALYSKRENE</sequence>